<feature type="transmembrane region" description="Helical" evidence="5">
    <location>
        <begin position="204"/>
        <end position="222"/>
    </location>
</feature>
<feature type="transmembrane region" description="Helical" evidence="5">
    <location>
        <begin position="407"/>
        <end position="425"/>
    </location>
</feature>
<dbReference type="InterPro" id="IPR036259">
    <property type="entry name" value="MFS_trans_sf"/>
</dbReference>
<dbReference type="PROSITE" id="PS50850">
    <property type="entry name" value="MFS"/>
    <property type="match status" value="1"/>
</dbReference>
<feature type="transmembrane region" description="Helical" evidence="5">
    <location>
        <begin position="271"/>
        <end position="296"/>
    </location>
</feature>
<dbReference type="Pfam" id="PF07690">
    <property type="entry name" value="MFS_1"/>
    <property type="match status" value="1"/>
</dbReference>
<organism evidence="7 8">
    <name type="scientific">Dactylosporangium sucinum</name>
    <dbReference type="NCBI Taxonomy" id="1424081"/>
    <lineage>
        <taxon>Bacteria</taxon>
        <taxon>Bacillati</taxon>
        <taxon>Actinomycetota</taxon>
        <taxon>Actinomycetes</taxon>
        <taxon>Micromonosporales</taxon>
        <taxon>Micromonosporaceae</taxon>
        <taxon>Dactylosporangium</taxon>
    </lineage>
</organism>
<dbReference type="Gene3D" id="1.20.1720.10">
    <property type="entry name" value="Multidrug resistance protein D"/>
    <property type="match status" value="1"/>
</dbReference>
<dbReference type="GO" id="GO:0005886">
    <property type="term" value="C:plasma membrane"/>
    <property type="evidence" value="ECO:0007669"/>
    <property type="project" value="UniProtKB-SubCell"/>
</dbReference>
<feature type="transmembrane region" description="Helical" evidence="5">
    <location>
        <begin position="113"/>
        <end position="131"/>
    </location>
</feature>
<keyword evidence="8" id="KW-1185">Reference proteome</keyword>
<feature type="transmembrane region" description="Helical" evidence="5">
    <location>
        <begin position="308"/>
        <end position="329"/>
    </location>
</feature>
<comment type="subcellular location">
    <subcellularLocation>
        <location evidence="1">Cell membrane</location>
        <topology evidence="1">Multi-pass membrane protein</topology>
    </subcellularLocation>
</comment>
<dbReference type="InterPro" id="IPR020846">
    <property type="entry name" value="MFS_dom"/>
</dbReference>
<dbReference type="PANTHER" id="PTHR42718:SF49">
    <property type="entry name" value="EXPORT PROTEIN"/>
    <property type="match status" value="1"/>
</dbReference>
<evidence type="ECO:0000259" key="6">
    <source>
        <dbReference type="PROSITE" id="PS50850"/>
    </source>
</evidence>
<evidence type="ECO:0000256" key="4">
    <source>
        <dbReference type="ARBA" id="ARBA00023136"/>
    </source>
</evidence>
<name>A0A917T0L3_9ACTN</name>
<feature type="transmembrane region" description="Helical" evidence="5">
    <location>
        <begin position="84"/>
        <end position="107"/>
    </location>
</feature>
<evidence type="ECO:0000256" key="3">
    <source>
        <dbReference type="ARBA" id="ARBA00022989"/>
    </source>
</evidence>
<keyword evidence="3 5" id="KW-1133">Transmembrane helix</keyword>
<evidence type="ECO:0000256" key="5">
    <source>
        <dbReference type="SAM" id="Phobius"/>
    </source>
</evidence>
<feature type="transmembrane region" description="Helical" evidence="5">
    <location>
        <begin position="336"/>
        <end position="355"/>
    </location>
</feature>
<dbReference type="PANTHER" id="PTHR42718">
    <property type="entry name" value="MAJOR FACILITATOR SUPERFAMILY MULTIDRUG TRANSPORTER MFSC"/>
    <property type="match status" value="1"/>
</dbReference>
<evidence type="ECO:0000256" key="2">
    <source>
        <dbReference type="ARBA" id="ARBA00022692"/>
    </source>
</evidence>
<dbReference type="PRINTS" id="PR01036">
    <property type="entry name" value="TCRTETB"/>
</dbReference>
<evidence type="ECO:0000313" key="7">
    <source>
        <dbReference type="EMBL" id="GGM04997.1"/>
    </source>
</evidence>
<protein>
    <submittedName>
        <fullName evidence="7">MFS transporter</fullName>
    </submittedName>
</protein>
<accession>A0A917T0L3</accession>
<gene>
    <name evidence="7" type="ORF">GCM10007977_002710</name>
</gene>
<dbReference type="Gene3D" id="1.20.1250.20">
    <property type="entry name" value="MFS general substrate transporter like domains"/>
    <property type="match status" value="1"/>
</dbReference>
<dbReference type="InterPro" id="IPR011701">
    <property type="entry name" value="MFS"/>
</dbReference>
<dbReference type="AlphaFoldDB" id="A0A917T0L3"/>
<evidence type="ECO:0000313" key="8">
    <source>
        <dbReference type="Proteomes" id="UP000642070"/>
    </source>
</evidence>
<feature type="transmembrane region" description="Helical" evidence="5">
    <location>
        <begin position="174"/>
        <end position="192"/>
    </location>
</feature>
<dbReference type="GO" id="GO:0022857">
    <property type="term" value="F:transmembrane transporter activity"/>
    <property type="evidence" value="ECO:0007669"/>
    <property type="project" value="InterPro"/>
</dbReference>
<keyword evidence="4 5" id="KW-0472">Membrane</keyword>
<dbReference type="Proteomes" id="UP000642070">
    <property type="component" value="Unassembled WGS sequence"/>
</dbReference>
<feature type="transmembrane region" description="Helical" evidence="5">
    <location>
        <begin position="53"/>
        <end position="72"/>
    </location>
</feature>
<reference evidence="7" key="1">
    <citation type="journal article" date="2014" name="Int. J. Syst. Evol. Microbiol.">
        <title>Complete genome sequence of Corynebacterium casei LMG S-19264T (=DSM 44701T), isolated from a smear-ripened cheese.</title>
        <authorList>
            <consortium name="US DOE Joint Genome Institute (JGI-PGF)"/>
            <person name="Walter F."/>
            <person name="Albersmeier A."/>
            <person name="Kalinowski J."/>
            <person name="Ruckert C."/>
        </authorList>
    </citation>
    <scope>NUCLEOTIDE SEQUENCE</scope>
    <source>
        <strain evidence="7">JCM 19831</strain>
    </source>
</reference>
<reference evidence="7" key="2">
    <citation type="submission" date="2020-09" db="EMBL/GenBank/DDBJ databases">
        <authorList>
            <person name="Sun Q."/>
            <person name="Ohkuma M."/>
        </authorList>
    </citation>
    <scope>NUCLEOTIDE SEQUENCE</scope>
    <source>
        <strain evidence="7">JCM 19831</strain>
    </source>
</reference>
<feature type="transmembrane region" description="Helical" evidence="5">
    <location>
        <begin position="143"/>
        <end position="168"/>
    </location>
</feature>
<dbReference type="EMBL" id="BMPI01000002">
    <property type="protein sequence ID" value="GGM04997.1"/>
    <property type="molecule type" value="Genomic_DNA"/>
</dbReference>
<keyword evidence="2 5" id="KW-0812">Transmembrane</keyword>
<feature type="transmembrane region" description="Helical" evidence="5">
    <location>
        <begin position="16"/>
        <end position="33"/>
    </location>
</feature>
<sequence length="520" mass="52530">MTALANSATPTRNHPGITLFVVCMAVLIVPLGISGTSAALPEIGARLDADLVPLQWVVNSYNIVAASLMLVAGSFSDRFGRRRIFTLGTGLYALSLLVTVFATNIYVVDVARGFAGLGATGIMTAGTAILASAFDGPARARAFGVLGVTIGAGLALGPTSSGLLVGAFGWRAVFVAHLLIVVASMIGLPFVAESKAPSASRVDWAGVVTFTASLVLFTLAIISGPQYGWGSGRIIGLFAASAVMLVVFAFVERGRPDPMLDLSLLKNKAFISVNLLNVGISVGFVALLVVLPAYFISANGASARTAGVTMLLMTGPILVSPLIAGRLVARGVPARVMLSAGMLIIAAGCLGLTVLSPEIGILALAGPLLLIGIGMGAMVGLLDGAAVGTVEPSRAGMAAGMFNTVRLASEAVAVVGMVAIVVSVVRPKVADGLGRFPDQQGTAGELANKAVGGDVSDLPAGAFRTFLAEAHTSGVHVAVVACAVFCALAAVLAFSLLRERPVGGLESQADAAPEGALESA</sequence>
<feature type="transmembrane region" description="Helical" evidence="5">
    <location>
        <begin position="234"/>
        <end position="251"/>
    </location>
</feature>
<proteinExistence type="predicted"/>
<feature type="transmembrane region" description="Helical" evidence="5">
    <location>
        <begin position="361"/>
        <end position="386"/>
    </location>
</feature>
<evidence type="ECO:0000256" key="1">
    <source>
        <dbReference type="ARBA" id="ARBA00004651"/>
    </source>
</evidence>
<feature type="domain" description="Major facilitator superfamily (MFS) profile" evidence="6">
    <location>
        <begin position="18"/>
        <end position="501"/>
    </location>
</feature>
<feature type="transmembrane region" description="Helical" evidence="5">
    <location>
        <begin position="475"/>
        <end position="497"/>
    </location>
</feature>
<dbReference type="CDD" id="cd17321">
    <property type="entry name" value="MFS_MMR_MDR_like"/>
    <property type="match status" value="1"/>
</dbReference>
<comment type="caution">
    <text evidence="7">The sequence shown here is derived from an EMBL/GenBank/DDBJ whole genome shotgun (WGS) entry which is preliminary data.</text>
</comment>
<dbReference type="SUPFAM" id="SSF103473">
    <property type="entry name" value="MFS general substrate transporter"/>
    <property type="match status" value="1"/>
</dbReference>